<organism evidence="3 4">
    <name type="scientific">Fusarium beomiforme</name>
    <dbReference type="NCBI Taxonomy" id="44412"/>
    <lineage>
        <taxon>Eukaryota</taxon>
        <taxon>Fungi</taxon>
        <taxon>Dikarya</taxon>
        <taxon>Ascomycota</taxon>
        <taxon>Pezizomycotina</taxon>
        <taxon>Sordariomycetes</taxon>
        <taxon>Hypocreomycetidae</taxon>
        <taxon>Hypocreales</taxon>
        <taxon>Nectriaceae</taxon>
        <taxon>Fusarium</taxon>
        <taxon>Fusarium burgessii species complex</taxon>
    </lineage>
</organism>
<feature type="region of interest" description="Disordered" evidence="1">
    <location>
        <begin position="62"/>
        <end position="98"/>
    </location>
</feature>
<evidence type="ECO:0000313" key="3">
    <source>
        <dbReference type="EMBL" id="KAF4332359.1"/>
    </source>
</evidence>
<feature type="signal peptide" evidence="2">
    <location>
        <begin position="1"/>
        <end position="24"/>
    </location>
</feature>
<protein>
    <submittedName>
        <fullName evidence="3">Uncharacterized protein</fullName>
    </submittedName>
</protein>
<gene>
    <name evidence="3" type="ORF">FBEOM_13838</name>
</gene>
<dbReference type="AlphaFoldDB" id="A0A9P5A610"/>
<dbReference type="EMBL" id="PVQB02001091">
    <property type="protein sequence ID" value="KAF4332359.1"/>
    <property type="molecule type" value="Genomic_DNA"/>
</dbReference>
<keyword evidence="2" id="KW-0732">Signal</keyword>
<feature type="compositionally biased region" description="Polar residues" evidence="1">
    <location>
        <begin position="88"/>
        <end position="98"/>
    </location>
</feature>
<evidence type="ECO:0000313" key="4">
    <source>
        <dbReference type="Proteomes" id="UP000730481"/>
    </source>
</evidence>
<dbReference type="Proteomes" id="UP000730481">
    <property type="component" value="Unassembled WGS sequence"/>
</dbReference>
<keyword evidence="4" id="KW-1185">Reference proteome</keyword>
<reference evidence="3" key="2">
    <citation type="submission" date="2020-02" db="EMBL/GenBank/DDBJ databases">
        <title>Identification and distribution of gene clusters putatively required for synthesis of sphingolipid metabolism inhibitors in phylogenetically diverse species of the filamentous fungus Fusarium.</title>
        <authorList>
            <person name="Kim H.-S."/>
            <person name="Busman M."/>
            <person name="Brown D.W."/>
            <person name="Divon H."/>
            <person name="Uhlig S."/>
            <person name="Proctor R.H."/>
        </authorList>
    </citation>
    <scope>NUCLEOTIDE SEQUENCE</scope>
    <source>
        <strain evidence="3">NRRL 25174</strain>
    </source>
</reference>
<feature type="compositionally biased region" description="Polar residues" evidence="1">
    <location>
        <begin position="63"/>
        <end position="81"/>
    </location>
</feature>
<feature type="chain" id="PRO_5040124537" evidence="2">
    <location>
        <begin position="25"/>
        <end position="98"/>
    </location>
</feature>
<evidence type="ECO:0000256" key="2">
    <source>
        <dbReference type="SAM" id="SignalP"/>
    </source>
</evidence>
<evidence type="ECO:0000256" key="1">
    <source>
        <dbReference type="SAM" id="MobiDB-lite"/>
    </source>
</evidence>
<comment type="caution">
    <text evidence="3">The sequence shown here is derived from an EMBL/GenBank/DDBJ whole genome shotgun (WGS) entry which is preliminary data.</text>
</comment>
<sequence length="98" mass="10595">MGSSVAPTLAMNLIVLKWWRGGSASVIKDVWGLDLEEEDIYLTEWDMSSTKMASTTEEDVAEGQSQAVNSANTTSVMSTTVRPRELGNPSSALITSVR</sequence>
<reference evidence="3" key="1">
    <citation type="journal article" date="2017" name="Mycologia">
        <title>Fusarium algeriense, sp. nov., a novel toxigenic crown rot pathogen of durum wheat from Algeria is nested in the Fusarium burgessii species complex.</title>
        <authorList>
            <person name="Laraba I."/>
            <person name="Keddad A."/>
            <person name="Boureghda H."/>
            <person name="Abdallah N."/>
            <person name="Vaughan M.M."/>
            <person name="Proctor R.H."/>
            <person name="Busman M."/>
            <person name="O'Donnell K."/>
        </authorList>
    </citation>
    <scope>NUCLEOTIDE SEQUENCE</scope>
    <source>
        <strain evidence="3">NRRL 25174</strain>
    </source>
</reference>
<name>A0A9P5A610_9HYPO</name>
<proteinExistence type="predicted"/>
<accession>A0A9P5A610</accession>